<dbReference type="AlphaFoldDB" id="A0A0N5A2Q2"/>
<dbReference type="GO" id="GO:0045087">
    <property type="term" value="P:innate immune response"/>
    <property type="evidence" value="ECO:0007669"/>
    <property type="project" value="TreeGrafter"/>
</dbReference>
<dbReference type="Proteomes" id="UP000038045">
    <property type="component" value="Unplaced"/>
</dbReference>
<evidence type="ECO:0000256" key="3">
    <source>
        <dbReference type="SAM" id="SignalP"/>
    </source>
</evidence>
<sequence>MKLSLLLIFFFVHYGYSTIGFDAIGSISKSTMECIKKSGYEFFIGRVWRSMGAHDAEGIQNIKNAYAAGYKHVDGYFFPCTTSKCSSAKAQVKECHEHLTSAEAKIGTLWMDIERYEWPSDKEENRKFILDLVSEAEALGYKVGIYSSYYSWEAIVGASWNGGLNKLQLWWPDYDNEKTFSNFKPFGDFKPSIKQYNGDKNGPCGVNMDFNWY</sequence>
<keyword evidence="2 3" id="KW-0732">Signal</keyword>
<dbReference type="SUPFAM" id="SSF51445">
    <property type="entry name" value="(Trans)glycosidases"/>
    <property type="match status" value="1"/>
</dbReference>
<dbReference type="Gene3D" id="3.20.20.80">
    <property type="entry name" value="Glycosidases"/>
    <property type="match status" value="1"/>
</dbReference>
<evidence type="ECO:0000256" key="2">
    <source>
        <dbReference type="ARBA" id="ARBA00022729"/>
    </source>
</evidence>
<protein>
    <submittedName>
        <fullName evidence="5 6">Glycosyl hydrolase family 25</fullName>
    </submittedName>
</protein>
<comment type="similarity">
    <text evidence="1">Belongs to the glycosyl hydrolase 25 family.</text>
</comment>
<dbReference type="InterPro" id="IPR017853">
    <property type="entry name" value="GH"/>
</dbReference>
<dbReference type="GO" id="GO:0016998">
    <property type="term" value="P:cell wall macromolecule catabolic process"/>
    <property type="evidence" value="ECO:0007669"/>
    <property type="project" value="InterPro"/>
</dbReference>
<dbReference type="WBParaSite" id="PTRK_0001591800.1">
    <property type="protein sequence ID" value="PTRK_0001591800.1"/>
    <property type="gene ID" value="PTRK_0001591800"/>
</dbReference>
<evidence type="ECO:0000256" key="1">
    <source>
        <dbReference type="ARBA" id="ARBA00010646"/>
    </source>
</evidence>
<dbReference type="PANTHER" id="PTHR23208">
    <property type="entry name" value="LYSOZYME PROTEIN"/>
    <property type="match status" value="1"/>
</dbReference>
<proteinExistence type="inferred from homology"/>
<feature type="signal peptide" evidence="3">
    <location>
        <begin position="1"/>
        <end position="17"/>
    </location>
</feature>
<feature type="chain" id="PRO_5009790756" evidence="3">
    <location>
        <begin position="18"/>
        <end position="213"/>
    </location>
</feature>
<dbReference type="PANTHER" id="PTHR23208:SF36">
    <property type="entry name" value="LYSOZYME-RELATED"/>
    <property type="match status" value="1"/>
</dbReference>
<dbReference type="GO" id="GO:0009253">
    <property type="term" value="P:peptidoglycan catabolic process"/>
    <property type="evidence" value="ECO:0007669"/>
    <property type="project" value="InterPro"/>
</dbReference>
<evidence type="ECO:0000313" key="4">
    <source>
        <dbReference type="Proteomes" id="UP000038045"/>
    </source>
</evidence>
<reference evidence="5 6" key="1">
    <citation type="submission" date="2017-02" db="UniProtKB">
        <authorList>
            <consortium name="WormBaseParasite"/>
        </authorList>
    </citation>
    <scope>IDENTIFICATION</scope>
</reference>
<dbReference type="InterPro" id="IPR051595">
    <property type="entry name" value="GH25_Enzymes"/>
</dbReference>
<dbReference type="PROSITE" id="PS51904">
    <property type="entry name" value="GLYCOSYL_HYDROL_F25_2"/>
    <property type="match status" value="1"/>
</dbReference>
<name>A0A0N5A2Q2_PARTI</name>
<keyword evidence="4" id="KW-1185">Reference proteome</keyword>
<dbReference type="WBParaSite" id="PTRK_0001194000.1">
    <property type="protein sequence ID" value="PTRK_0001194000.1"/>
    <property type="gene ID" value="PTRK_0001194000"/>
</dbReference>
<accession>A0A0N5A2Q2</accession>
<dbReference type="GO" id="GO:0007165">
    <property type="term" value="P:signal transduction"/>
    <property type="evidence" value="ECO:0007669"/>
    <property type="project" value="TreeGrafter"/>
</dbReference>
<evidence type="ECO:0000313" key="6">
    <source>
        <dbReference type="WBParaSite" id="PTRK_0001591800.1"/>
    </source>
</evidence>
<dbReference type="GO" id="GO:0003796">
    <property type="term" value="F:lysozyme activity"/>
    <property type="evidence" value="ECO:0007669"/>
    <property type="project" value="InterPro"/>
</dbReference>
<evidence type="ECO:0000313" key="5">
    <source>
        <dbReference type="WBParaSite" id="PTRK_0001194000.1"/>
    </source>
</evidence>
<organism evidence="4 6">
    <name type="scientific">Parastrongyloides trichosuri</name>
    <name type="common">Possum-specific nematode worm</name>
    <dbReference type="NCBI Taxonomy" id="131310"/>
    <lineage>
        <taxon>Eukaryota</taxon>
        <taxon>Metazoa</taxon>
        <taxon>Ecdysozoa</taxon>
        <taxon>Nematoda</taxon>
        <taxon>Chromadorea</taxon>
        <taxon>Rhabditida</taxon>
        <taxon>Tylenchina</taxon>
        <taxon>Panagrolaimomorpha</taxon>
        <taxon>Strongyloidoidea</taxon>
        <taxon>Strongyloididae</taxon>
        <taxon>Parastrongyloides</taxon>
    </lineage>
</organism>
<dbReference type="CDD" id="cd06416">
    <property type="entry name" value="GH25_Lys1-like"/>
    <property type="match status" value="1"/>
</dbReference>
<dbReference type="STRING" id="131310.A0A0N5A2Q2"/>
<dbReference type="InterPro" id="IPR002053">
    <property type="entry name" value="Glyco_hydro_25"/>
</dbReference>